<accession>E0SJN9</accession>
<sequence length="314" mass="35401">MLSEGDDAMDDQQALAGKDSIPVIVLRSRDQKTWQGEWRNDKGKAYPVVLSLVTELPATASPFMQQAYQHSRYEYLRHEGAEPVMTKQENVNGYSVEWWRDPLSGMTTFQLRSGYSAEQLAGLNTALRKELWQEVLNHYRCIVGTNPEQGKYTEEMQISQLFPWAVSYTISGSMFCGGMGASSGMRSANLRVSDAKSMALSDLLWVHESPVPDEMAESKDDRGDIFPAWLVEQLSSMYSAEMAKTIKGAWGDTQCDYREPDRWQYSTWTLTAKGILFHPTLPESDSVCDDAAWAVVPWSVVKQHPGRLKDLPLP</sequence>
<dbReference type="AlphaFoldDB" id="E0SJN9"/>
<dbReference type="HOGENOM" id="CLU_062617_0_0_6"/>
<reference evidence="1 2" key="1">
    <citation type="journal article" date="2011" name="J. Bacteriol.">
        <title>Genome sequence of the plant-pathogenic bacterium Dickeya dadantii 3937.</title>
        <authorList>
            <person name="Glasner J.D."/>
            <person name="Yang C.H."/>
            <person name="Reverchon S."/>
            <person name="Hugouvieux-Cotte-Pattat N."/>
            <person name="Condemine G."/>
            <person name="Bohin J.P."/>
            <person name="Van Gijsegem F."/>
            <person name="Yang S."/>
            <person name="Franza T."/>
            <person name="Expert D."/>
            <person name="Plunkett G. III"/>
            <person name="San Francisco M.J."/>
            <person name="Charkowski A.O."/>
            <person name="Py B."/>
            <person name="Bell K."/>
            <person name="Rauscher L."/>
            <person name="Rodriguez-Palenzuela P."/>
            <person name="Toussaint A."/>
            <person name="Holeva M.C."/>
            <person name="He S.Y."/>
            <person name="Douet V."/>
            <person name="Boccara M."/>
            <person name="Blanco C."/>
            <person name="Toth I."/>
            <person name="Anderson B.D."/>
            <person name="Biehl B.S."/>
            <person name="Mau B."/>
            <person name="Flynn S.M."/>
            <person name="Barras F."/>
            <person name="Lindeberg M."/>
            <person name="Birch P.R."/>
            <person name="Tsuyumu S."/>
            <person name="Shi X."/>
            <person name="Hibbing M."/>
            <person name="Yap M.N."/>
            <person name="Carpentier M."/>
            <person name="Dassa E."/>
            <person name="Umehara M."/>
            <person name="Kim J.F."/>
            <person name="Rusch M."/>
            <person name="Soni P."/>
            <person name="Mayhew G.F."/>
            <person name="Fouts D.E."/>
            <person name="Gill S.R."/>
            <person name="Blattner F.R."/>
            <person name="Keen N.T."/>
            <person name="Perna N.T."/>
        </authorList>
    </citation>
    <scope>NUCLEOTIDE SEQUENCE [LARGE SCALE GENOMIC DNA]</scope>
    <source>
        <strain evidence="1 2">3937</strain>
    </source>
</reference>
<dbReference type="KEGG" id="ddd:Dda3937_01853"/>
<gene>
    <name evidence="1" type="ordered locus">Dda3937_01853</name>
</gene>
<dbReference type="EMBL" id="CP002038">
    <property type="protein sequence ID" value="ADM99213.1"/>
    <property type="molecule type" value="Genomic_DNA"/>
</dbReference>
<evidence type="ECO:0000313" key="1">
    <source>
        <dbReference type="EMBL" id="ADM99213.1"/>
    </source>
</evidence>
<proteinExistence type="predicted"/>
<evidence type="ECO:0000313" key="2">
    <source>
        <dbReference type="Proteomes" id="UP000006859"/>
    </source>
</evidence>
<dbReference type="STRING" id="198628.Dda3937_01853"/>
<dbReference type="eggNOG" id="ENOG502Z9NR">
    <property type="taxonomic scope" value="Bacteria"/>
</dbReference>
<protein>
    <submittedName>
        <fullName evidence="1">Uncharacterized protein</fullName>
    </submittedName>
</protein>
<name>E0SJN9_DICD3</name>
<keyword evidence="2" id="KW-1185">Reference proteome</keyword>
<organism evidence="1 2">
    <name type="scientific">Dickeya dadantii (strain 3937)</name>
    <name type="common">Erwinia chrysanthemi (strain 3937)</name>
    <dbReference type="NCBI Taxonomy" id="198628"/>
    <lineage>
        <taxon>Bacteria</taxon>
        <taxon>Pseudomonadati</taxon>
        <taxon>Pseudomonadota</taxon>
        <taxon>Gammaproteobacteria</taxon>
        <taxon>Enterobacterales</taxon>
        <taxon>Pectobacteriaceae</taxon>
        <taxon>Dickeya</taxon>
    </lineage>
</organism>
<dbReference type="Proteomes" id="UP000006859">
    <property type="component" value="Chromosome"/>
</dbReference>